<feature type="region of interest" description="Disordered" evidence="2">
    <location>
        <begin position="1"/>
        <end position="33"/>
    </location>
</feature>
<dbReference type="KEGG" id="ado:A6F68_02221"/>
<dbReference type="STRING" id="692370.A6F68_02221"/>
<accession>A0A1B2AF34</accession>
<evidence type="ECO:0000313" key="4">
    <source>
        <dbReference type="EMBL" id="ANY20721.1"/>
    </source>
</evidence>
<feature type="transmembrane region" description="Helical" evidence="3">
    <location>
        <begin position="57"/>
        <end position="78"/>
    </location>
</feature>
<evidence type="ECO:0000256" key="1">
    <source>
        <dbReference type="SAM" id="Coils"/>
    </source>
</evidence>
<evidence type="ECO:0000256" key="2">
    <source>
        <dbReference type="SAM" id="MobiDB-lite"/>
    </source>
</evidence>
<evidence type="ECO:0000313" key="5">
    <source>
        <dbReference type="Proteomes" id="UP000092932"/>
    </source>
</evidence>
<dbReference type="RefSeq" id="WP_067679882.1">
    <property type="nucleotide sequence ID" value="NZ_CP016591.1"/>
</dbReference>
<name>A0A1B2AF34_9SPHN</name>
<dbReference type="AlphaFoldDB" id="A0A1B2AF34"/>
<evidence type="ECO:0000256" key="3">
    <source>
        <dbReference type="SAM" id="Phobius"/>
    </source>
</evidence>
<keyword evidence="3" id="KW-1133">Transmembrane helix</keyword>
<dbReference type="OrthoDB" id="9777715at2"/>
<dbReference type="Proteomes" id="UP000092932">
    <property type="component" value="Chromosome"/>
</dbReference>
<keyword evidence="3" id="KW-0472">Membrane</keyword>
<dbReference type="PATRIC" id="fig|692370.5.peg.2234"/>
<sequence length="876" mass="93638">MSGGSHIRAVGPGSGADAPGEATRSVDEPLTLEEGWAEQGPVEEYWEEPAPRRFTGWLVPTLAVIAVVGWTAFFAWANRATLASGVTPQAGTQLVVDWAVPVLLVVSLVLLALRLSVREAGRFTDAALSLRTESAALESRLSVVNRELSLAREFLAAQSRELETLGRIAAQRISEHADRLQTLVHDNGAQVDAIAGVSRAALENMEKLRDDLPVIANAARDVSNQIGAAGNTAHGQLDSLVAGFTRLNEFGLASERQVASLRAKVDAAIAGFEAQAAQLDDVAGARFAALREKSDAFRAELDGREVEALAAMRHRADRLREEVGSVSEALERSEEELLRSLQARISSVREGADTVSASLGGAEREAIDLWNQRIETLKSDLEAAIRHVESVDMAAKTGAQQRLAIISDEASLVDAKLTESHGLFVSEITKRRSEATDLAEEQAAKVNALLADIDAGIAGRREDQEARSRELLAQSEAVAARLDELAKEMGAAAEQGREAENILTAAITALGERLGSSREALRDTDRMVAELTDASVRLLELIRASAEHSKADLPAALSDAESRLAELGERGTALGLMLAGAGDRSREVSDYVISAQRNSTAAMETLAELQTQVAQGSQSEAARIAALREQLAALARDSEAASAQAQGTLREAIATLADEARSAVASIDEAASGRIEAIASRIAGETNEALDRALRERVGSALAEIEATAAKAAGAGREAALQLRDQLAKVSELAANLESRVALARQRAEEQVDGDFSRRVALITESLNSNAIDIARALSADVTDTAWASYLRGDRGIFTRRAVRLLEPAEARDIAELYDANGDFREHVNRYIHDFEGMLRTMLSTRDGHAIGVTLLSSDMGKLYVALAQAIERLRD</sequence>
<dbReference type="EMBL" id="CP016591">
    <property type="protein sequence ID" value="ANY20721.1"/>
    <property type="molecule type" value="Genomic_DNA"/>
</dbReference>
<keyword evidence="5" id="KW-1185">Reference proteome</keyword>
<keyword evidence="3" id="KW-0812">Transmembrane</keyword>
<reference evidence="4 5" key="1">
    <citation type="submission" date="2016-07" db="EMBL/GenBank/DDBJ databases">
        <title>Complete genome sequence of Altererythrobacter dongtanensis KCTC 22672, a type strain with esterase isolated from tidal flat.</title>
        <authorList>
            <person name="Cheng H."/>
            <person name="Wu Y.-H."/>
            <person name="Zhou P."/>
            <person name="Huo Y.-Y."/>
            <person name="Wang C.-S."/>
            <person name="Xu X.-W."/>
        </authorList>
    </citation>
    <scope>NUCLEOTIDE SEQUENCE [LARGE SCALE GENOMIC DNA]</scope>
    <source>
        <strain evidence="4 5">KCTC 22672</strain>
    </source>
</reference>
<protein>
    <recommendedName>
        <fullName evidence="6">ATPase</fullName>
    </recommendedName>
</protein>
<feature type="coiled-coil region" evidence="1">
    <location>
        <begin position="720"/>
        <end position="747"/>
    </location>
</feature>
<proteinExistence type="predicted"/>
<organism evidence="4 5">
    <name type="scientific">Tsuneonella dongtanensis</name>
    <dbReference type="NCBI Taxonomy" id="692370"/>
    <lineage>
        <taxon>Bacteria</taxon>
        <taxon>Pseudomonadati</taxon>
        <taxon>Pseudomonadota</taxon>
        <taxon>Alphaproteobacteria</taxon>
        <taxon>Sphingomonadales</taxon>
        <taxon>Erythrobacteraceae</taxon>
        <taxon>Tsuneonella</taxon>
    </lineage>
</organism>
<keyword evidence="1" id="KW-0175">Coiled coil</keyword>
<gene>
    <name evidence="4" type="ORF">A6F68_02221</name>
</gene>
<feature type="transmembrane region" description="Helical" evidence="3">
    <location>
        <begin position="98"/>
        <end position="117"/>
    </location>
</feature>
<evidence type="ECO:0008006" key="6">
    <source>
        <dbReference type="Google" id="ProtNLM"/>
    </source>
</evidence>